<keyword evidence="3" id="KW-1185">Reference proteome</keyword>
<evidence type="ECO:0000313" key="2">
    <source>
        <dbReference type="EMBL" id="KEQ77444.1"/>
    </source>
</evidence>
<sequence length="201" mass="24016">MLSFLSRAFVVSKVGILGSTSLCLPTTWRFFSQSQTRYATPEDPEARRKRLDKNNERRRQRYQNDPDYREKQAMRLRTRIWHEQMRDQKPEVLEQFLERTRLAAARSRAGDPRFKFRVNLHKCLVSHAWEPEELPWKTHVPMVSAEKVFRQCARCDRSPPGGGLRLWYVYRVHDMRYSKCRCSWSKGLCKVICKQQQADHI</sequence>
<name>A0A074X0Y4_9PEZI</name>
<dbReference type="Proteomes" id="UP000027730">
    <property type="component" value="Unassembled WGS sequence"/>
</dbReference>
<reference evidence="2 3" key="1">
    <citation type="journal article" date="2014" name="BMC Genomics">
        <title>Genome sequencing of four Aureobasidium pullulans varieties: biotechnological potential, stress tolerance, and description of new species.</title>
        <authorList>
            <person name="Gostin Ar C."/>
            <person name="Ohm R.A."/>
            <person name="Kogej T."/>
            <person name="Sonjak S."/>
            <person name="Turk M."/>
            <person name="Zajc J."/>
            <person name="Zalar P."/>
            <person name="Grube M."/>
            <person name="Sun H."/>
            <person name="Han J."/>
            <person name="Sharma A."/>
            <person name="Chiniquy J."/>
            <person name="Ngan C.Y."/>
            <person name="Lipzen A."/>
            <person name="Barry K."/>
            <person name="Grigoriev I.V."/>
            <person name="Gunde-Cimerman N."/>
        </authorList>
    </citation>
    <scope>NUCLEOTIDE SEQUENCE [LARGE SCALE GENOMIC DNA]</scope>
    <source>
        <strain evidence="2 3">CBS 147.97</strain>
    </source>
</reference>
<accession>A0A074X0Y4</accession>
<dbReference type="GeneID" id="25408738"/>
<proteinExistence type="predicted"/>
<gene>
    <name evidence="2" type="ORF">M436DRAFT_36984</name>
</gene>
<evidence type="ECO:0000313" key="3">
    <source>
        <dbReference type="Proteomes" id="UP000027730"/>
    </source>
</evidence>
<dbReference type="AlphaFoldDB" id="A0A074X0Y4"/>
<dbReference type="EMBL" id="KL584702">
    <property type="protein sequence ID" value="KEQ77444.1"/>
    <property type="molecule type" value="Genomic_DNA"/>
</dbReference>
<feature type="region of interest" description="Disordered" evidence="1">
    <location>
        <begin position="39"/>
        <end position="68"/>
    </location>
</feature>
<evidence type="ECO:0000256" key="1">
    <source>
        <dbReference type="SAM" id="MobiDB-lite"/>
    </source>
</evidence>
<protein>
    <submittedName>
        <fullName evidence="2">Uncharacterized protein</fullName>
    </submittedName>
</protein>
<dbReference type="OrthoDB" id="3937726at2759"/>
<dbReference type="RefSeq" id="XP_013431961.1">
    <property type="nucleotide sequence ID" value="XM_013576507.1"/>
</dbReference>
<feature type="compositionally biased region" description="Basic and acidic residues" evidence="1">
    <location>
        <begin position="52"/>
        <end position="68"/>
    </location>
</feature>
<dbReference type="HOGENOM" id="CLU_1360161_0_0_1"/>
<organism evidence="2 3">
    <name type="scientific">Aureobasidium namibiae CBS 147.97</name>
    <dbReference type="NCBI Taxonomy" id="1043004"/>
    <lineage>
        <taxon>Eukaryota</taxon>
        <taxon>Fungi</taxon>
        <taxon>Dikarya</taxon>
        <taxon>Ascomycota</taxon>
        <taxon>Pezizomycotina</taxon>
        <taxon>Dothideomycetes</taxon>
        <taxon>Dothideomycetidae</taxon>
        <taxon>Dothideales</taxon>
        <taxon>Saccotheciaceae</taxon>
        <taxon>Aureobasidium</taxon>
    </lineage>
</organism>